<keyword evidence="1" id="KW-0472">Membrane</keyword>
<evidence type="ECO:0000313" key="3">
    <source>
        <dbReference type="Proteomes" id="UP000033497"/>
    </source>
</evidence>
<proteinExistence type="predicted"/>
<keyword evidence="1" id="KW-1133">Transmembrane helix</keyword>
<keyword evidence="3" id="KW-1185">Reference proteome</keyword>
<evidence type="ECO:0000313" key="2">
    <source>
        <dbReference type="EMBL" id="KJJ39311.1"/>
    </source>
</evidence>
<organism evidence="2 3">
    <name type="scientific">Aequorivita vladivostokensis</name>
    <dbReference type="NCBI Taxonomy" id="171194"/>
    <lineage>
        <taxon>Bacteria</taxon>
        <taxon>Pseudomonadati</taxon>
        <taxon>Bacteroidota</taxon>
        <taxon>Flavobacteriia</taxon>
        <taxon>Flavobacteriales</taxon>
        <taxon>Flavobacteriaceae</taxon>
        <taxon>Aequorivita</taxon>
    </lineage>
</organism>
<dbReference type="Proteomes" id="UP000033497">
    <property type="component" value="Unassembled WGS sequence"/>
</dbReference>
<name>A0ABR5DKK2_9FLAO</name>
<accession>A0ABR5DKK2</accession>
<feature type="transmembrane region" description="Helical" evidence="1">
    <location>
        <begin position="81"/>
        <end position="99"/>
    </location>
</feature>
<comment type="caution">
    <text evidence="2">The sequence shown here is derived from an EMBL/GenBank/DDBJ whole genome shotgun (WGS) entry which is preliminary data.</text>
</comment>
<dbReference type="EMBL" id="JSVU01000002">
    <property type="protein sequence ID" value="KJJ39311.1"/>
    <property type="molecule type" value="Genomic_DNA"/>
</dbReference>
<reference evidence="2 3" key="1">
    <citation type="submission" date="2014-10" db="EMBL/GenBank/DDBJ databases">
        <title>Genome sequencing of Vitellibacter vladivostokensis KMM 3516.</title>
        <authorList>
            <person name="Thevarajoo S."/>
            <person name="Selvaratnam C."/>
            <person name="Goh K.M."/>
            <person name="Chong C.S."/>
        </authorList>
    </citation>
    <scope>NUCLEOTIDE SEQUENCE [LARGE SCALE GENOMIC DNA]</scope>
    <source>
        <strain evidence="2 3">KMM 3516</strain>
    </source>
</reference>
<protein>
    <submittedName>
        <fullName evidence="2">Uncharacterized protein</fullName>
    </submittedName>
</protein>
<dbReference type="RefSeq" id="WP_131459806.1">
    <property type="nucleotide sequence ID" value="NZ_JSVU01000002.1"/>
</dbReference>
<feature type="transmembrane region" description="Helical" evidence="1">
    <location>
        <begin position="30"/>
        <end position="53"/>
    </location>
</feature>
<keyword evidence="1" id="KW-0812">Transmembrane</keyword>
<sequence length="251" mass="29120">MLNSLYWLDKPNKIESINELAIIPEQPMKILNVLMITIISILCLMSILALISIHGKVFGMASDFSPKGIDTYLSAYLPNKYLLTLTIATCSAYFGLLRVKATLDSNIEKIKQDRFSEWTTIVQIRCNEIALIDPKMTREIIRVRRAIFNFLFDKDFNIKNVGELTELFNKNIAESVGFFETTNSRHHKYGGIYRNDKHSYSFDSFRFIFYGMLENWYDEMIDDLENLYIANLQNGRMISEGHYQATVKSTE</sequence>
<gene>
    <name evidence="2" type="ORF">MB09_03445</name>
</gene>
<evidence type="ECO:0000256" key="1">
    <source>
        <dbReference type="SAM" id="Phobius"/>
    </source>
</evidence>